<dbReference type="SUPFAM" id="SSF52096">
    <property type="entry name" value="ClpP/crotonase"/>
    <property type="match status" value="1"/>
</dbReference>
<comment type="subcellular location">
    <subcellularLocation>
        <location evidence="1">Membrane</location>
        <topology evidence="1">Multi-pass membrane protein</topology>
    </subcellularLocation>
</comment>
<feature type="transmembrane region" description="Helical" evidence="5">
    <location>
        <begin position="351"/>
        <end position="376"/>
    </location>
</feature>
<dbReference type="GO" id="GO:0016020">
    <property type="term" value="C:membrane"/>
    <property type="evidence" value="ECO:0007669"/>
    <property type="project" value="UniProtKB-SubCell"/>
</dbReference>
<proteinExistence type="predicted"/>
<protein>
    <submittedName>
        <fullName evidence="9">Nodulation protein NfeD</fullName>
    </submittedName>
</protein>
<feature type="transmembrane region" description="Helical" evidence="5">
    <location>
        <begin position="320"/>
        <end position="339"/>
    </location>
</feature>
<dbReference type="Pfam" id="PF25145">
    <property type="entry name" value="NfeD1b_N"/>
    <property type="match status" value="1"/>
</dbReference>
<feature type="domain" description="NfeD integral membrane" evidence="7">
    <location>
        <begin position="251"/>
        <end position="368"/>
    </location>
</feature>
<dbReference type="InterPro" id="IPR012340">
    <property type="entry name" value="NA-bd_OB-fold"/>
</dbReference>
<feature type="domain" description="NfeD-like C-terminal" evidence="6">
    <location>
        <begin position="384"/>
        <end position="438"/>
    </location>
</feature>
<dbReference type="Pfam" id="PF24961">
    <property type="entry name" value="NfeD_membrane"/>
    <property type="match status" value="1"/>
</dbReference>
<keyword evidence="4 5" id="KW-0472">Membrane</keyword>
<sequence>MNKRRLYLFVMLIAWGATLLLNGPKGFSAAENQDDTRPLVYLLNVDGTINPALSDYIIKGIEKAEQNKAAAVVITMDTPGGVVSTTKTIIKEMLNAKMPVVVYVAPSGSSATSAGALITMGADVAAMAPGTNIGAAHPVGGGGQKIDETMSDKILNDLSAYMRGIVAKKGRNAEWAERAVRESVSITAKEALDIKVIDVVADSLPDLLEKLDGRTVEKDSRSYTIHTKNAKIEKVVAGLRFKILDVIANPNVAYVLLMIGGLGIMMELYHPGMMFPGVVGGISLLLAFFALQVLPVNYVGIMLIILAVILFILEIKVTSFGLLSIGGIISLTLGSVMLFETEEAAMRVSWSVIIPTVTVVSSFFIFVMGLVVRAWLRRPRTGEQGLIGEIGFAVSDVNSGGKVAVHGEYWNARSDSHIPRGERVRVVRVDGLYVVVTRDASV</sequence>
<evidence type="ECO:0000256" key="2">
    <source>
        <dbReference type="ARBA" id="ARBA00022692"/>
    </source>
</evidence>
<dbReference type="PANTHER" id="PTHR33507:SF4">
    <property type="entry name" value="NODULATION COMPETITIVENESS PROTEIN NFED"/>
    <property type="match status" value="1"/>
</dbReference>
<dbReference type="AlphaFoldDB" id="A0A9D6V633"/>
<evidence type="ECO:0000259" key="6">
    <source>
        <dbReference type="Pfam" id="PF01957"/>
    </source>
</evidence>
<evidence type="ECO:0000259" key="7">
    <source>
        <dbReference type="Pfam" id="PF24961"/>
    </source>
</evidence>
<dbReference type="Gene3D" id="2.40.50.140">
    <property type="entry name" value="Nucleic acid-binding proteins"/>
    <property type="match status" value="1"/>
</dbReference>
<comment type="caution">
    <text evidence="9">The sequence shown here is derived from an EMBL/GenBank/DDBJ whole genome shotgun (WGS) entry which is preliminary data.</text>
</comment>
<gene>
    <name evidence="9" type="ORF">HY912_22115</name>
</gene>
<reference evidence="9" key="1">
    <citation type="submission" date="2020-07" db="EMBL/GenBank/DDBJ databases">
        <title>Huge and variable diversity of episymbiotic CPR bacteria and DPANN archaea in groundwater ecosystems.</title>
        <authorList>
            <person name="He C.Y."/>
            <person name="Keren R."/>
            <person name="Whittaker M."/>
            <person name="Farag I.F."/>
            <person name="Doudna J."/>
            <person name="Cate J.H.D."/>
            <person name="Banfield J.F."/>
        </authorList>
    </citation>
    <scope>NUCLEOTIDE SEQUENCE</scope>
    <source>
        <strain evidence="9">NC_groundwater_1664_Pr3_B-0.1um_52_9</strain>
    </source>
</reference>
<feature type="transmembrane region" description="Helical" evidence="5">
    <location>
        <begin position="297"/>
        <end position="313"/>
    </location>
</feature>
<evidence type="ECO:0000256" key="3">
    <source>
        <dbReference type="ARBA" id="ARBA00022989"/>
    </source>
</evidence>
<dbReference type="CDD" id="cd07020">
    <property type="entry name" value="Clp_protease_NfeD_1"/>
    <property type="match status" value="1"/>
</dbReference>
<dbReference type="Pfam" id="PF01957">
    <property type="entry name" value="NfeD"/>
    <property type="match status" value="1"/>
</dbReference>
<evidence type="ECO:0000256" key="4">
    <source>
        <dbReference type="ARBA" id="ARBA00023136"/>
    </source>
</evidence>
<evidence type="ECO:0000259" key="8">
    <source>
        <dbReference type="Pfam" id="PF25145"/>
    </source>
</evidence>
<dbReference type="InterPro" id="IPR056739">
    <property type="entry name" value="NfeD_membrane"/>
</dbReference>
<dbReference type="InterPro" id="IPR002810">
    <property type="entry name" value="NfeD-like_C"/>
</dbReference>
<evidence type="ECO:0000313" key="10">
    <source>
        <dbReference type="Proteomes" id="UP000807825"/>
    </source>
</evidence>
<dbReference type="SUPFAM" id="SSF141322">
    <property type="entry name" value="NfeD domain-like"/>
    <property type="match status" value="1"/>
</dbReference>
<keyword evidence="3 5" id="KW-1133">Transmembrane helix</keyword>
<feature type="domain" description="NfeD1b N-terminal" evidence="8">
    <location>
        <begin position="40"/>
        <end position="192"/>
    </location>
</feature>
<dbReference type="FunFam" id="3.90.226.10:FF:000089">
    <property type="entry name" value="Membrane-bound serine protease"/>
    <property type="match status" value="1"/>
</dbReference>
<dbReference type="Gene3D" id="3.90.226.10">
    <property type="entry name" value="2-enoyl-CoA Hydratase, Chain A, domain 1"/>
    <property type="match status" value="1"/>
</dbReference>
<dbReference type="PANTHER" id="PTHR33507">
    <property type="entry name" value="INNER MEMBRANE PROTEIN YBBJ"/>
    <property type="match status" value="1"/>
</dbReference>
<dbReference type="Proteomes" id="UP000807825">
    <property type="component" value="Unassembled WGS sequence"/>
</dbReference>
<organism evidence="9 10">
    <name type="scientific">Desulfomonile tiedjei</name>
    <dbReference type="NCBI Taxonomy" id="2358"/>
    <lineage>
        <taxon>Bacteria</taxon>
        <taxon>Pseudomonadati</taxon>
        <taxon>Thermodesulfobacteriota</taxon>
        <taxon>Desulfomonilia</taxon>
        <taxon>Desulfomonilales</taxon>
        <taxon>Desulfomonilaceae</taxon>
        <taxon>Desulfomonile</taxon>
    </lineage>
</organism>
<accession>A0A9D6V633</accession>
<evidence type="ECO:0000256" key="5">
    <source>
        <dbReference type="SAM" id="Phobius"/>
    </source>
</evidence>
<dbReference type="EMBL" id="JACRDE010000578">
    <property type="protein sequence ID" value="MBI5252199.1"/>
    <property type="molecule type" value="Genomic_DNA"/>
</dbReference>
<dbReference type="InterPro" id="IPR052165">
    <property type="entry name" value="Membrane_assoc_protease"/>
</dbReference>
<evidence type="ECO:0000256" key="1">
    <source>
        <dbReference type="ARBA" id="ARBA00004141"/>
    </source>
</evidence>
<dbReference type="InterPro" id="IPR056738">
    <property type="entry name" value="NfeD1b_N"/>
</dbReference>
<feature type="transmembrane region" description="Helical" evidence="5">
    <location>
        <begin position="252"/>
        <end position="269"/>
    </location>
</feature>
<evidence type="ECO:0000313" key="9">
    <source>
        <dbReference type="EMBL" id="MBI5252199.1"/>
    </source>
</evidence>
<name>A0A9D6V633_9BACT</name>
<keyword evidence="2 5" id="KW-0812">Transmembrane</keyword>
<dbReference type="InterPro" id="IPR029045">
    <property type="entry name" value="ClpP/crotonase-like_dom_sf"/>
</dbReference>